<dbReference type="Proteomes" id="UP000008068">
    <property type="component" value="Unassembled WGS sequence"/>
</dbReference>
<keyword evidence="3" id="KW-1185">Reference proteome</keyword>
<dbReference type="EMBL" id="GL379995">
    <property type="protein sequence ID" value="EGT41417.1"/>
    <property type="molecule type" value="Genomic_DNA"/>
</dbReference>
<organism evidence="3">
    <name type="scientific">Caenorhabditis brenneri</name>
    <name type="common">Nematode worm</name>
    <dbReference type="NCBI Taxonomy" id="135651"/>
    <lineage>
        <taxon>Eukaryota</taxon>
        <taxon>Metazoa</taxon>
        <taxon>Ecdysozoa</taxon>
        <taxon>Nematoda</taxon>
        <taxon>Chromadorea</taxon>
        <taxon>Rhabditida</taxon>
        <taxon>Rhabditina</taxon>
        <taxon>Rhabditomorpha</taxon>
        <taxon>Rhabditoidea</taxon>
        <taxon>Rhabditidae</taxon>
        <taxon>Peloderinae</taxon>
        <taxon>Caenorhabditis</taxon>
    </lineage>
</organism>
<dbReference type="InParanoid" id="G0P022"/>
<dbReference type="eggNOG" id="KOG2176">
    <property type="taxonomic scope" value="Eukaryota"/>
</dbReference>
<feature type="compositionally biased region" description="Basic and acidic residues" evidence="1">
    <location>
        <begin position="7"/>
        <end position="21"/>
    </location>
</feature>
<dbReference type="OrthoDB" id="10267033at2759"/>
<dbReference type="HOGENOM" id="CLU_1929422_0_0_1"/>
<evidence type="ECO:0000313" key="2">
    <source>
        <dbReference type="EMBL" id="EGT41417.1"/>
    </source>
</evidence>
<protein>
    <submittedName>
        <fullName evidence="2">Uncharacterized protein</fullName>
    </submittedName>
</protein>
<proteinExistence type="predicted"/>
<evidence type="ECO:0000256" key="1">
    <source>
        <dbReference type="SAM" id="MobiDB-lite"/>
    </source>
</evidence>
<dbReference type="AlphaFoldDB" id="G0P022"/>
<feature type="region of interest" description="Disordered" evidence="1">
    <location>
        <begin position="1"/>
        <end position="48"/>
    </location>
</feature>
<gene>
    <name evidence="2" type="ORF">CAEBREN_06358</name>
</gene>
<sequence>MSASHETVPEKQEIQAHEKRQGSQGSNRRLSPCPQKLRQTPSADNQQEVLPSFEDIGGITNLALVEKYRFTQVLAKSMTPVRLEIKKKAYSEFKDFLENIKKGRIGKHVKKDTAEQHSFGVTGDNVGNLGR</sequence>
<name>G0P022_CAEBE</name>
<evidence type="ECO:0000313" key="3">
    <source>
        <dbReference type="Proteomes" id="UP000008068"/>
    </source>
</evidence>
<feature type="compositionally biased region" description="Polar residues" evidence="1">
    <location>
        <begin position="37"/>
        <end position="48"/>
    </location>
</feature>
<accession>G0P022</accession>
<reference evidence="3" key="1">
    <citation type="submission" date="2011-07" db="EMBL/GenBank/DDBJ databases">
        <authorList>
            <consortium name="Caenorhabditis brenneri Sequencing and Analysis Consortium"/>
            <person name="Wilson R.K."/>
        </authorList>
    </citation>
    <scope>NUCLEOTIDE SEQUENCE [LARGE SCALE GENOMIC DNA]</scope>
    <source>
        <strain evidence="3">PB2801</strain>
    </source>
</reference>
<dbReference type="STRING" id="135651.G0P022"/>